<evidence type="ECO:0000313" key="3">
    <source>
        <dbReference type="EMBL" id="KPH77405.1"/>
    </source>
</evidence>
<feature type="domain" description="UspA" evidence="2">
    <location>
        <begin position="3"/>
        <end position="118"/>
    </location>
</feature>
<name>A0A0N1F1H2_9HYPH</name>
<proteinExistence type="inferred from homology"/>
<dbReference type="InterPro" id="IPR006016">
    <property type="entry name" value="UspA"/>
</dbReference>
<dbReference type="SUPFAM" id="SSF52402">
    <property type="entry name" value="Adenine nucleotide alpha hydrolases-like"/>
    <property type="match status" value="2"/>
</dbReference>
<dbReference type="Pfam" id="PF00582">
    <property type="entry name" value="Usp"/>
    <property type="match status" value="1"/>
</dbReference>
<comment type="similarity">
    <text evidence="1">Belongs to the universal stress protein A family.</text>
</comment>
<accession>A0A0N1F1H2</accession>
<dbReference type="Gene3D" id="3.40.50.12370">
    <property type="match status" value="1"/>
</dbReference>
<organism evidence="3 4">
    <name type="scientific">Bosea vaviloviae</name>
    <dbReference type="NCBI Taxonomy" id="1526658"/>
    <lineage>
        <taxon>Bacteria</taxon>
        <taxon>Pseudomonadati</taxon>
        <taxon>Pseudomonadota</taxon>
        <taxon>Alphaproteobacteria</taxon>
        <taxon>Hyphomicrobiales</taxon>
        <taxon>Boseaceae</taxon>
        <taxon>Bosea</taxon>
    </lineage>
</organism>
<dbReference type="Proteomes" id="UP000037822">
    <property type="component" value="Unassembled WGS sequence"/>
</dbReference>
<dbReference type="PANTHER" id="PTHR46268">
    <property type="entry name" value="STRESS RESPONSE PROTEIN NHAX"/>
    <property type="match status" value="1"/>
</dbReference>
<gene>
    <name evidence="3" type="ORF">AE618_22970</name>
</gene>
<dbReference type="PATRIC" id="fig|1526658.3.peg.1744"/>
<comment type="caution">
    <text evidence="3">The sequence shown here is derived from an EMBL/GenBank/DDBJ whole genome shotgun (WGS) entry which is preliminary data.</text>
</comment>
<dbReference type="CDD" id="cd00293">
    <property type="entry name" value="USP-like"/>
    <property type="match status" value="1"/>
</dbReference>
<dbReference type="PRINTS" id="PR01438">
    <property type="entry name" value="UNVRSLSTRESS"/>
</dbReference>
<reference evidence="3 4" key="1">
    <citation type="submission" date="2015-07" db="EMBL/GenBank/DDBJ databases">
        <title>Whole genome sequencing of Bosea vaviloviae isolated from cave pool.</title>
        <authorList>
            <person name="Tan N.E.H."/>
            <person name="Lee Y.P."/>
            <person name="Gan H.M."/>
            <person name="Barton H."/>
            <person name="Savka M.A."/>
        </authorList>
    </citation>
    <scope>NUCLEOTIDE SEQUENCE [LARGE SCALE GENOMIC DNA]</scope>
    <source>
        <strain evidence="3 4">SD260</strain>
    </source>
</reference>
<keyword evidence="4" id="KW-1185">Reference proteome</keyword>
<protein>
    <recommendedName>
        <fullName evidence="2">UspA domain-containing protein</fullName>
    </recommendedName>
</protein>
<dbReference type="RefSeq" id="WP_054211384.1">
    <property type="nucleotide sequence ID" value="NZ_LGSZ01000060.1"/>
</dbReference>
<dbReference type="EMBL" id="LGSZ01000060">
    <property type="protein sequence ID" value="KPH77405.1"/>
    <property type="molecule type" value="Genomic_DNA"/>
</dbReference>
<dbReference type="PANTHER" id="PTHR46268:SF15">
    <property type="entry name" value="UNIVERSAL STRESS PROTEIN HP_0031"/>
    <property type="match status" value="1"/>
</dbReference>
<dbReference type="AlphaFoldDB" id="A0A0N1F1H2"/>
<sequence>MPYATLMVPVDESKASQARVEFACELASHFGCSLLGVAARRPETPFIAPNATMAVVRELLATEMQKAEAELKRAESGFRALIAGHNVPSEWRSTLTDRTTTVAMEARAVDLIVIGRNRPGIVPSYAVDPGDVLIGGGRPVLVTPPDVPAGAIMSHVVIAWTDSREARRAVMDAMPFLQAAIQVTVLEICGSDDVRNARARTADVVAFLALRAISAEVAVLPAVGLSVAQRLIAFARDEGAGLIVMGAYGHARLREWAFGGVTREMLETSPVCLLLSN</sequence>
<evidence type="ECO:0000313" key="4">
    <source>
        <dbReference type="Proteomes" id="UP000037822"/>
    </source>
</evidence>
<evidence type="ECO:0000256" key="1">
    <source>
        <dbReference type="ARBA" id="ARBA00008791"/>
    </source>
</evidence>
<evidence type="ECO:0000259" key="2">
    <source>
        <dbReference type="Pfam" id="PF00582"/>
    </source>
</evidence>
<dbReference type="InterPro" id="IPR006015">
    <property type="entry name" value="Universal_stress_UspA"/>
</dbReference>